<organism evidence="1 2">
    <name type="scientific">Cetraspora pellucida</name>
    <dbReference type="NCBI Taxonomy" id="1433469"/>
    <lineage>
        <taxon>Eukaryota</taxon>
        <taxon>Fungi</taxon>
        <taxon>Fungi incertae sedis</taxon>
        <taxon>Mucoromycota</taxon>
        <taxon>Glomeromycotina</taxon>
        <taxon>Glomeromycetes</taxon>
        <taxon>Diversisporales</taxon>
        <taxon>Gigasporaceae</taxon>
        <taxon>Cetraspora</taxon>
    </lineage>
</organism>
<evidence type="ECO:0000313" key="1">
    <source>
        <dbReference type="EMBL" id="CAG8742404.1"/>
    </source>
</evidence>
<dbReference type="OrthoDB" id="2427684at2759"/>
<dbReference type="AlphaFoldDB" id="A0A9N9ILJ1"/>
<accession>A0A9N9ILJ1</accession>
<gene>
    <name evidence="1" type="ORF">CPELLU_LOCUS14166</name>
</gene>
<keyword evidence="2" id="KW-1185">Reference proteome</keyword>
<protein>
    <submittedName>
        <fullName evidence="1">5481_t:CDS:1</fullName>
    </submittedName>
</protein>
<dbReference type="Proteomes" id="UP000789759">
    <property type="component" value="Unassembled WGS sequence"/>
</dbReference>
<evidence type="ECO:0000313" key="2">
    <source>
        <dbReference type="Proteomes" id="UP000789759"/>
    </source>
</evidence>
<comment type="caution">
    <text evidence="1">The sequence shown here is derived from an EMBL/GenBank/DDBJ whole genome shotgun (WGS) entry which is preliminary data.</text>
</comment>
<reference evidence="1" key="1">
    <citation type="submission" date="2021-06" db="EMBL/GenBank/DDBJ databases">
        <authorList>
            <person name="Kallberg Y."/>
            <person name="Tangrot J."/>
            <person name="Rosling A."/>
        </authorList>
    </citation>
    <scope>NUCLEOTIDE SEQUENCE</scope>
    <source>
        <strain evidence="1">FL966</strain>
    </source>
</reference>
<sequence>MQKVTEALGGSEYVTFFCMILSILELMNKLGCSIEGSDKSNNTINFEMNDLEFDDNVEFVDAQKEKKDLSNEELFLAYLLDPRFKKLRFAISTQQLQVRTALQEKYNSLKSLCQSSLTQTNQPLDFYDE</sequence>
<proteinExistence type="predicted"/>
<name>A0A9N9ILJ1_9GLOM</name>
<dbReference type="EMBL" id="CAJVQA010016338">
    <property type="protein sequence ID" value="CAG8742404.1"/>
    <property type="molecule type" value="Genomic_DNA"/>
</dbReference>